<name>A0A8K0KAR9_LADFU</name>
<evidence type="ECO:0000313" key="2">
    <source>
        <dbReference type="Proteomes" id="UP000792457"/>
    </source>
</evidence>
<dbReference type="Proteomes" id="UP000792457">
    <property type="component" value="Unassembled WGS sequence"/>
</dbReference>
<reference evidence="1" key="2">
    <citation type="submission" date="2017-10" db="EMBL/GenBank/DDBJ databases">
        <title>Ladona fulva Genome sequencing and assembly.</title>
        <authorList>
            <person name="Murali S."/>
            <person name="Richards S."/>
            <person name="Bandaranaike D."/>
            <person name="Bellair M."/>
            <person name="Blankenburg K."/>
            <person name="Chao H."/>
            <person name="Dinh H."/>
            <person name="Doddapaneni H."/>
            <person name="Dugan-Rocha S."/>
            <person name="Elkadiri S."/>
            <person name="Gnanaolivu R."/>
            <person name="Hernandez B."/>
            <person name="Skinner E."/>
            <person name="Javaid M."/>
            <person name="Lee S."/>
            <person name="Li M."/>
            <person name="Ming W."/>
            <person name="Munidasa M."/>
            <person name="Muniz J."/>
            <person name="Nguyen L."/>
            <person name="Hughes D."/>
            <person name="Osuji N."/>
            <person name="Pu L.-L."/>
            <person name="Puazo M."/>
            <person name="Qu C."/>
            <person name="Quiroz J."/>
            <person name="Raj R."/>
            <person name="Weissenberger G."/>
            <person name="Xin Y."/>
            <person name="Zou X."/>
            <person name="Han Y."/>
            <person name="Worley K."/>
            <person name="Muzny D."/>
            <person name="Gibbs R."/>
        </authorList>
    </citation>
    <scope>NUCLEOTIDE SEQUENCE</scope>
    <source>
        <strain evidence="1">Sampled in the wild</strain>
    </source>
</reference>
<evidence type="ECO:0000313" key="1">
    <source>
        <dbReference type="EMBL" id="KAG8231490.1"/>
    </source>
</evidence>
<accession>A0A8K0KAR9</accession>
<dbReference type="EMBL" id="KZ308556">
    <property type="protein sequence ID" value="KAG8231490.1"/>
    <property type="molecule type" value="Genomic_DNA"/>
</dbReference>
<keyword evidence="2" id="KW-1185">Reference proteome</keyword>
<proteinExistence type="predicted"/>
<reference evidence="1" key="1">
    <citation type="submission" date="2013-04" db="EMBL/GenBank/DDBJ databases">
        <authorList>
            <person name="Qu J."/>
            <person name="Murali S.C."/>
            <person name="Bandaranaike D."/>
            <person name="Bellair M."/>
            <person name="Blankenburg K."/>
            <person name="Chao H."/>
            <person name="Dinh H."/>
            <person name="Doddapaneni H."/>
            <person name="Downs B."/>
            <person name="Dugan-Rocha S."/>
            <person name="Elkadiri S."/>
            <person name="Gnanaolivu R.D."/>
            <person name="Hernandez B."/>
            <person name="Javaid M."/>
            <person name="Jayaseelan J.C."/>
            <person name="Lee S."/>
            <person name="Li M."/>
            <person name="Ming W."/>
            <person name="Munidasa M."/>
            <person name="Muniz J."/>
            <person name="Nguyen L."/>
            <person name="Ongeri F."/>
            <person name="Osuji N."/>
            <person name="Pu L.-L."/>
            <person name="Puazo M."/>
            <person name="Qu C."/>
            <person name="Quiroz J."/>
            <person name="Raj R."/>
            <person name="Weissenberger G."/>
            <person name="Xin Y."/>
            <person name="Zou X."/>
            <person name="Han Y."/>
            <person name="Richards S."/>
            <person name="Worley K."/>
            <person name="Muzny D."/>
            <person name="Gibbs R."/>
        </authorList>
    </citation>
    <scope>NUCLEOTIDE SEQUENCE</scope>
    <source>
        <strain evidence="1">Sampled in the wild</strain>
    </source>
</reference>
<dbReference type="AlphaFoldDB" id="A0A8K0KAR9"/>
<protein>
    <submittedName>
        <fullName evidence="1">Uncharacterized protein</fullName>
    </submittedName>
</protein>
<gene>
    <name evidence="1" type="ORF">J437_LFUL007676</name>
</gene>
<sequence length="199" mass="23055">MDTNKIYRLQYYWKTHTSFNLSYFKGFISRNRFMLIIRVYNFSTVSLGESTPADSITLYMLEEPTGFVQEATADTGSQDMEIGGKGHASNVVFSLLNGKLFKGGVLHLSGQLLQLCNPKSVTEAKLTKGEIRSQYICERSMCVFKWKDQREVSIILLEFPEKMIKMERRKGGRIRKQQSNLNYNMYVEENDHNDQMIAY</sequence>
<comment type="caution">
    <text evidence="1">The sequence shown here is derived from an EMBL/GenBank/DDBJ whole genome shotgun (WGS) entry which is preliminary data.</text>
</comment>
<organism evidence="1 2">
    <name type="scientific">Ladona fulva</name>
    <name type="common">Scarce chaser dragonfly</name>
    <name type="synonym">Libellula fulva</name>
    <dbReference type="NCBI Taxonomy" id="123851"/>
    <lineage>
        <taxon>Eukaryota</taxon>
        <taxon>Metazoa</taxon>
        <taxon>Ecdysozoa</taxon>
        <taxon>Arthropoda</taxon>
        <taxon>Hexapoda</taxon>
        <taxon>Insecta</taxon>
        <taxon>Pterygota</taxon>
        <taxon>Palaeoptera</taxon>
        <taxon>Odonata</taxon>
        <taxon>Epiprocta</taxon>
        <taxon>Anisoptera</taxon>
        <taxon>Libelluloidea</taxon>
        <taxon>Libellulidae</taxon>
        <taxon>Ladona</taxon>
    </lineage>
</organism>